<feature type="region of interest" description="Disordered" evidence="1">
    <location>
        <begin position="317"/>
        <end position="342"/>
    </location>
</feature>
<dbReference type="Pfam" id="PF03796">
    <property type="entry name" value="DnaB_C"/>
    <property type="match status" value="1"/>
</dbReference>
<dbReference type="GO" id="GO:0006260">
    <property type="term" value="P:DNA replication"/>
    <property type="evidence" value="ECO:0007669"/>
    <property type="project" value="InterPro"/>
</dbReference>
<keyword evidence="4" id="KW-1185">Reference proteome</keyword>
<reference evidence="3 4" key="1">
    <citation type="submission" date="2016-03" db="EMBL/GenBank/DDBJ databases">
        <title>Genome sequence of Pontibacter sp. nov., of the family cytophagaceae, isolated from marine sediment of the Yellow Sea, China.</title>
        <authorList>
            <person name="Zhang G."/>
            <person name="Zhang R."/>
        </authorList>
    </citation>
    <scope>NUCLEOTIDE SEQUENCE [LARGE SCALE GENOMIC DNA]</scope>
    <source>
        <strain evidence="3 4">S10-8</strain>
    </source>
</reference>
<dbReference type="SUPFAM" id="SSF52540">
    <property type="entry name" value="P-loop containing nucleoside triphosphate hydrolases"/>
    <property type="match status" value="1"/>
</dbReference>
<dbReference type="Proteomes" id="UP000186551">
    <property type="component" value="Unassembled WGS sequence"/>
</dbReference>
<name>A0A1Q5PBB8_9BACT</name>
<dbReference type="PROSITE" id="PS51199">
    <property type="entry name" value="SF4_HELICASE"/>
    <property type="match status" value="1"/>
</dbReference>
<organism evidence="3 4">
    <name type="scientific">Pontibacter flavimaris</name>
    <dbReference type="NCBI Taxonomy" id="1797110"/>
    <lineage>
        <taxon>Bacteria</taxon>
        <taxon>Pseudomonadati</taxon>
        <taxon>Bacteroidota</taxon>
        <taxon>Cytophagia</taxon>
        <taxon>Cytophagales</taxon>
        <taxon>Hymenobacteraceae</taxon>
        <taxon>Pontibacter</taxon>
    </lineage>
</organism>
<dbReference type="InterPro" id="IPR027417">
    <property type="entry name" value="P-loop_NTPase"/>
</dbReference>
<evidence type="ECO:0000313" key="3">
    <source>
        <dbReference type="EMBL" id="OKL39525.1"/>
    </source>
</evidence>
<protein>
    <recommendedName>
        <fullName evidence="2">SF4 helicase domain-containing protein</fullName>
    </recommendedName>
</protein>
<dbReference type="RefSeq" id="WP_073852861.1">
    <property type="nucleotide sequence ID" value="NZ_LVWA01000008.1"/>
</dbReference>
<dbReference type="GO" id="GO:0003678">
    <property type="term" value="F:DNA helicase activity"/>
    <property type="evidence" value="ECO:0007669"/>
    <property type="project" value="InterPro"/>
</dbReference>
<evidence type="ECO:0000259" key="2">
    <source>
        <dbReference type="PROSITE" id="PS51199"/>
    </source>
</evidence>
<evidence type="ECO:0000313" key="4">
    <source>
        <dbReference type="Proteomes" id="UP000186551"/>
    </source>
</evidence>
<dbReference type="GO" id="GO:0005524">
    <property type="term" value="F:ATP binding"/>
    <property type="evidence" value="ECO:0007669"/>
    <property type="project" value="InterPro"/>
</dbReference>
<dbReference type="AlphaFoldDB" id="A0A1Q5PBB8"/>
<dbReference type="GO" id="GO:0005829">
    <property type="term" value="C:cytosol"/>
    <property type="evidence" value="ECO:0007669"/>
    <property type="project" value="TreeGrafter"/>
</dbReference>
<comment type="caution">
    <text evidence="3">The sequence shown here is derived from an EMBL/GenBank/DDBJ whole genome shotgun (WGS) entry which is preliminary data.</text>
</comment>
<dbReference type="EMBL" id="LVWA01000008">
    <property type="protein sequence ID" value="OKL39525.1"/>
    <property type="molecule type" value="Genomic_DNA"/>
</dbReference>
<dbReference type="InterPro" id="IPR007694">
    <property type="entry name" value="DNA_helicase_DnaB-like_C"/>
</dbReference>
<gene>
    <name evidence="3" type="ORF">A3841_00820</name>
</gene>
<proteinExistence type="predicted"/>
<dbReference type="PANTHER" id="PTHR30153">
    <property type="entry name" value="REPLICATIVE DNA HELICASE DNAB"/>
    <property type="match status" value="1"/>
</dbReference>
<feature type="domain" description="SF4 helicase" evidence="2">
    <location>
        <begin position="13"/>
        <end position="294"/>
    </location>
</feature>
<accession>A0A1Q5PBB8</accession>
<sequence length="342" mass="38244">MDITDAIKKLEINKKYPDTVLSGFKTLDEFTGGFQKGNLYIIAGKSSMCKSALVLNITRNVTVSQNKGVLFFTLEQSSEKLCNRLLAIESEIELDKICSDKPLEAYEWAKIELEVNRLTEKPLYIDDEKITINKLANYAQRMVEEHGVKLIIVDDIHRLAIADELKKATATREQEVSHNVRELKALALELNLPIIAISQLNKGSDNKNPYASKKPILADLKDSGSIEDEADMIMLLYRPEKYGFTEDDWGMPTAGVVTVTIAKNRDGNTTAPDKGLKLKFIDKYVKFAEYEEDDFKSFGFDALPNSTFDADTPASIRLGSRMNDGGGSGGFPYSNFDEEPPF</sequence>
<dbReference type="PANTHER" id="PTHR30153:SF2">
    <property type="entry name" value="REPLICATIVE DNA HELICASE"/>
    <property type="match status" value="1"/>
</dbReference>
<dbReference type="Gene3D" id="3.40.50.300">
    <property type="entry name" value="P-loop containing nucleotide triphosphate hydrolases"/>
    <property type="match status" value="1"/>
</dbReference>
<dbReference type="OrthoDB" id="9773982at2"/>
<evidence type="ECO:0000256" key="1">
    <source>
        <dbReference type="SAM" id="MobiDB-lite"/>
    </source>
</evidence>
<dbReference type="STRING" id="1797110.A3841_00820"/>